<sequence>MNNQQPQLNDSASFSVKKADACLHGIQIALAQASRPIDYYLHLRIQENLQITENDPHILFENTMRVLLPDISTTVTQGRLDSLHKGMELPGKPVQLVEPEKKLLMNQEKLEALIFSKKPEKQSQIRKPFRGSQQFGTQNDISSKPGQAQTAGAETPATTAKNHSQQSSFGGRGRVGLQHRREEVPDTVPEKETNYEGFGGKRHESFDEEAAPPTTAGGTVAAETPPVVPQKKNCRCL</sequence>
<dbReference type="EMBL" id="LSSM01000213">
    <property type="protein sequence ID" value="OMJ29671.1"/>
    <property type="molecule type" value="Genomic_DNA"/>
</dbReference>
<evidence type="ECO:0000256" key="1">
    <source>
        <dbReference type="SAM" id="MobiDB-lite"/>
    </source>
</evidence>
<comment type="caution">
    <text evidence="2">The sequence shown here is derived from an EMBL/GenBank/DDBJ whole genome shotgun (WGS) entry which is preliminary data.</text>
</comment>
<dbReference type="Proteomes" id="UP000187429">
    <property type="component" value="Unassembled WGS sequence"/>
</dbReference>
<dbReference type="AlphaFoldDB" id="A0A1R1YS21"/>
<evidence type="ECO:0000313" key="2">
    <source>
        <dbReference type="EMBL" id="OMJ29671.1"/>
    </source>
</evidence>
<dbReference type="OrthoDB" id="5545891at2759"/>
<feature type="compositionally biased region" description="Low complexity" evidence="1">
    <location>
        <begin position="211"/>
        <end position="225"/>
    </location>
</feature>
<organism evidence="2 3">
    <name type="scientific">Smittium culicis</name>
    <dbReference type="NCBI Taxonomy" id="133412"/>
    <lineage>
        <taxon>Eukaryota</taxon>
        <taxon>Fungi</taxon>
        <taxon>Fungi incertae sedis</taxon>
        <taxon>Zoopagomycota</taxon>
        <taxon>Kickxellomycotina</taxon>
        <taxon>Harpellomycetes</taxon>
        <taxon>Harpellales</taxon>
        <taxon>Legeriomycetaceae</taxon>
        <taxon>Smittium</taxon>
    </lineage>
</organism>
<feature type="compositionally biased region" description="Basic and acidic residues" evidence="1">
    <location>
        <begin position="179"/>
        <end position="205"/>
    </location>
</feature>
<gene>
    <name evidence="2" type="ORF">AYI69_g817</name>
</gene>
<feature type="compositionally biased region" description="Polar residues" evidence="1">
    <location>
        <begin position="131"/>
        <end position="169"/>
    </location>
</feature>
<proteinExistence type="predicted"/>
<reference evidence="3" key="1">
    <citation type="submission" date="2017-01" db="EMBL/GenBank/DDBJ databases">
        <authorList>
            <person name="Wang Y."/>
            <person name="White M."/>
            <person name="Kvist S."/>
            <person name="Moncalvo J.-M."/>
        </authorList>
    </citation>
    <scope>NUCLEOTIDE SEQUENCE [LARGE SCALE GENOMIC DNA]</scope>
    <source>
        <strain evidence="3">ID-206-W2</strain>
    </source>
</reference>
<keyword evidence="3" id="KW-1185">Reference proteome</keyword>
<protein>
    <submittedName>
        <fullName evidence="2">Uncharacterized protein</fullName>
    </submittedName>
</protein>
<feature type="region of interest" description="Disordered" evidence="1">
    <location>
        <begin position="117"/>
        <end position="237"/>
    </location>
</feature>
<name>A0A1R1YS21_9FUNG</name>
<evidence type="ECO:0000313" key="3">
    <source>
        <dbReference type="Proteomes" id="UP000187429"/>
    </source>
</evidence>
<accession>A0A1R1YS21</accession>